<evidence type="ECO:0000313" key="4">
    <source>
        <dbReference type="EMBL" id="MED6136115.1"/>
    </source>
</evidence>
<evidence type="ECO:0000313" key="5">
    <source>
        <dbReference type="Proteomes" id="UP001341840"/>
    </source>
</evidence>
<reference evidence="4 5" key="1">
    <citation type="journal article" date="2023" name="Plants (Basel)">
        <title>Bridging the Gap: Combining Genomics and Transcriptomics Approaches to Understand Stylosanthes scabra, an Orphan Legume from the Brazilian Caatinga.</title>
        <authorList>
            <person name="Ferreira-Neto J.R.C."/>
            <person name="da Silva M.D."/>
            <person name="Binneck E."/>
            <person name="de Melo N.F."/>
            <person name="da Silva R.H."/>
            <person name="de Melo A.L.T.M."/>
            <person name="Pandolfi V."/>
            <person name="Bustamante F.O."/>
            <person name="Brasileiro-Vidal A.C."/>
            <person name="Benko-Iseppon A.M."/>
        </authorList>
    </citation>
    <scope>NUCLEOTIDE SEQUENCE [LARGE SCALE GENOMIC DNA]</scope>
    <source>
        <tissue evidence="4">Leaves</tissue>
    </source>
</reference>
<dbReference type="InterPro" id="IPR040256">
    <property type="entry name" value="At4g02000-like"/>
</dbReference>
<proteinExistence type="predicted"/>
<dbReference type="EMBL" id="JASCZI010060805">
    <property type="protein sequence ID" value="MED6136115.1"/>
    <property type="molecule type" value="Genomic_DNA"/>
</dbReference>
<evidence type="ECO:0000259" key="3">
    <source>
        <dbReference type="Pfam" id="PF14392"/>
    </source>
</evidence>
<dbReference type="PANTHER" id="PTHR31286">
    <property type="entry name" value="GLYCINE-RICH CELL WALL STRUCTURAL PROTEIN 1.8-LIKE"/>
    <property type="match status" value="1"/>
</dbReference>
<gene>
    <name evidence="4" type="ORF">PIB30_053040</name>
</gene>
<evidence type="ECO:0000256" key="1">
    <source>
        <dbReference type="SAM" id="MobiDB-lite"/>
    </source>
</evidence>
<feature type="compositionally biased region" description="Basic and acidic residues" evidence="1">
    <location>
        <begin position="156"/>
        <end position="188"/>
    </location>
</feature>
<evidence type="ECO:0008006" key="6">
    <source>
        <dbReference type="Google" id="ProtNLM"/>
    </source>
</evidence>
<dbReference type="Pfam" id="PF14111">
    <property type="entry name" value="DUF4283"/>
    <property type="match status" value="1"/>
</dbReference>
<feature type="region of interest" description="Disordered" evidence="1">
    <location>
        <begin position="147"/>
        <end position="258"/>
    </location>
</feature>
<feature type="compositionally biased region" description="Basic and acidic residues" evidence="1">
    <location>
        <begin position="195"/>
        <end position="229"/>
    </location>
</feature>
<organism evidence="4 5">
    <name type="scientific">Stylosanthes scabra</name>
    <dbReference type="NCBI Taxonomy" id="79078"/>
    <lineage>
        <taxon>Eukaryota</taxon>
        <taxon>Viridiplantae</taxon>
        <taxon>Streptophyta</taxon>
        <taxon>Embryophyta</taxon>
        <taxon>Tracheophyta</taxon>
        <taxon>Spermatophyta</taxon>
        <taxon>Magnoliopsida</taxon>
        <taxon>eudicotyledons</taxon>
        <taxon>Gunneridae</taxon>
        <taxon>Pentapetalae</taxon>
        <taxon>rosids</taxon>
        <taxon>fabids</taxon>
        <taxon>Fabales</taxon>
        <taxon>Fabaceae</taxon>
        <taxon>Papilionoideae</taxon>
        <taxon>50 kb inversion clade</taxon>
        <taxon>dalbergioids sensu lato</taxon>
        <taxon>Dalbergieae</taxon>
        <taxon>Pterocarpus clade</taxon>
        <taxon>Stylosanthes</taxon>
    </lineage>
</organism>
<dbReference type="PANTHER" id="PTHR31286:SF167">
    <property type="entry name" value="OS09G0268800 PROTEIN"/>
    <property type="match status" value="1"/>
</dbReference>
<keyword evidence="5" id="KW-1185">Reference proteome</keyword>
<name>A0ABU6SJ39_9FABA</name>
<dbReference type="InterPro" id="IPR025558">
    <property type="entry name" value="DUF4283"/>
</dbReference>
<dbReference type="InterPro" id="IPR025836">
    <property type="entry name" value="Zn_knuckle_CX2CX4HX4C"/>
</dbReference>
<dbReference type="Pfam" id="PF14392">
    <property type="entry name" value="zf-CCHC_4"/>
    <property type="match status" value="1"/>
</dbReference>
<accession>A0ABU6SJ39</accession>
<dbReference type="Proteomes" id="UP001341840">
    <property type="component" value="Unassembled WGS sequence"/>
</dbReference>
<protein>
    <recommendedName>
        <fullName evidence="6">Zinc knuckle CX2CX4HX4C domain-containing protein</fullName>
    </recommendedName>
</protein>
<feature type="domain" description="Zinc knuckle CX2CX4HX4C" evidence="3">
    <location>
        <begin position="63"/>
        <end position="111"/>
    </location>
</feature>
<feature type="compositionally biased region" description="Basic and acidic residues" evidence="1">
    <location>
        <begin position="236"/>
        <end position="255"/>
    </location>
</feature>
<sequence length="276" mass="32557">MKVIQGKMYRFFFKKEVDMKRVLRSSPWMFRNSWLILEKWERKMKIEEMNFNKGQFLKARTRINITNPIKKGVNIGSSMDDITWVDFKYEKLPTIFYFCGTIGHDEESCEKAEEKEEGANWKSKELGAWIRVDTMGYKVVEAYEISQTQKPTQPKGKGETSNKQRDETQQHQKKSQEAKFEQQSELKKTNPMSIKEVKQIEETREQRKVKDSTGKADQKLEESQEEARGKNMQNKEGNRKHEEKVPMDMKDELSQAKRQQTIILSAEVAKQPCRVK</sequence>
<evidence type="ECO:0000259" key="2">
    <source>
        <dbReference type="Pfam" id="PF14111"/>
    </source>
</evidence>
<comment type="caution">
    <text evidence="4">The sequence shown here is derived from an EMBL/GenBank/DDBJ whole genome shotgun (WGS) entry which is preliminary data.</text>
</comment>
<feature type="domain" description="DUF4283" evidence="2">
    <location>
        <begin position="4"/>
        <end position="47"/>
    </location>
</feature>